<reference evidence="2 3" key="1">
    <citation type="journal article" date="2021" name="Environ. Microbiol.">
        <title>New insights into the diversity and evolution of the archaeal mobilome from three complete genomes of Saccharolobus shibatae.</title>
        <authorList>
            <person name="Medvedeva S."/>
            <person name="Brandt D."/>
            <person name="Cvirkaite-Krupovic V."/>
            <person name="Liu Y."/>
            <person name="Severinov K."/>
            <person name="Ishino S."/>
            <person name="Ishino Y."/>
            <person name="Prangishvili D."/>
            <person name="Kalinowski J."/>
            <person name="Krupovic M."/>
        </authorList>
    </citation>
    <scope>NUCLEOTIDE SEQUENCE [LARGE SCALE GENOMIC DNA]</scope>
    <source>
        <strain evidence="1">BEU9</strain>
        <strain evidence="2 3">S38A</strain>
    </source>
</reference>
<accession>A0A8F5C0D9</accession>
<proteinExistence type="predicted"/>
<gene>
    <name evidence="1" type="ORF">J5U21_01270</name>
    <name evidence="2" type="ORF">J5U22_01187</name>
</gene>
<evidence type="ECO:0000313" key="2">
    <source>
        <dbReference type="EMBL" id="QXJ34640.1"/>
    </source>
</evidence>
<protein>
    <submittedName>
        <fullName evidence="2">Uncharacterized protein</fullName>
    </submittedName>
</protein>
<keyword evidence="3" id="KW-1185">Reference proteome</keyword>
<dbReference type="EMBL" id="CP077715">
    <property type="protein sequence ID" value="QXJ31619.1"/>
    <property type="molecule type" value="Genomic_DNA"/>
</dbReference>
<dbReference type="Proteomes" id="UP000693941">
    <property type="component" value="Chromosome"/>
</dbReference>
<dbReference type="Proteomes" id="UP000694036">
    <property type="component" value="Chromosome"/>
</dbReference>
<evidence type="ECO:0000313" key="3">
    <source>
        <dbReference type="Proteomes" id="UP000694036"/>
    </source>
</evidence>
<sequence>MKIKDQEETSELVPIKQSFLDSILDKLRTKELYKVAMIEAKNHIFHYLALFLI</sequence>
<dbReference type="EMBL" id="CP077713">
    <property type="protein sequence ID" value="QXJ34640.1"/>
    <property type="molecule type" value="Genomic_DNA"/>
</dbReference>
<name>A0A8F5C0D9_9CREN</name>
<organism evidence="2 3">
    <name type="scientific">Saccharolobus shibatae</name>
    <dbReference type="NCBI Taxonomy" id="2286"/>
    <lineage>
        <taxon>Archaea</taxon>
        <taxon>Thermoproteota</taxon>
        <taxon>Thermoprotei</taxon>
        <taxon>Sulfolobales</taxon>
        <taxon>Sulfolobaceae</taxon>
        <taxon>Saccharolobus</taxon>
    </lineage>
</organism>
<evidence type="ECO:0000313" key="1">
    <source>
        <dbReference type="EMBL" id="QXJ31619.1"/>
    </source>
</evidence>
<dbReference type="AlphaFoldDB" id="A0A8F5C0D9"/>